<dbReference type="OrthoDB" id="5873061at2759"/>
<evidence type="ECO:0000313" key="3">
    <source>
        <dbReference type="EMBL" id="PAV86470.1"/>
    </source>
</evidence>
<evidence type="ECO:0000313" key="4">
    <source>
        <dbReference type="Proteomes" id="UP000218231"/>
    </source>
</evidence>
<protein>
    <recommendedName>
        <fullName evidence="5">ZP domain-containing protein</fullName>
    </recommendedName>
</protein>
<reference evidence="3 4" key="1">
    <citation type="journal article" date="2017" name="Curr. Biol.">
        <title>Genome architecture and evolution of a unichromosomal asexual nematode.</title>
        <authorList>
            <person name="Fradin H."/>
            <person name="Zegar C."/>
            <person name="Gutwein M."/>
            <person name="Lucas J."/>
            <person name="Kovtun M."/>
            <person name="Corcoran D."/>
            <person name="Baugh L.R."/>
            <person name="Kiontke K."/>
            <person name="Gunsalus K."/>
            <person name="Fitch D.H."/>
            <person name="Piano F."/>
        </authorList>
    </citation>
    <scope>NUCLEOTIDE SEQUENCE [LARGE SCALE GENOMIC DNA]</scope>
    <source>
        <strain evidence="3">PF1309</strain>
    </source>
</reference>
<keyword evidence="4" id="KW-1185">Reference proteome</keyword>
<feature type="chain" id="PRO_5012042114" description="ZP domain-containing protein" evidence="2">
    <location>
        <begin position="29"/>
        <end position="419"/>
    </location>
</feature>
<keyword evidence="2" id="KW-0732">Signal</keyword>
<evidence type="ECO:0008006" key="5">
    <source>
        <dbReference type="Google" id="ProtNLM"/>
    </source>
</evidence>
<accession>A0A2A2LK02</accession>
<comment type="caution">
    <text evidence="3">The sequence shown here is derived from an EMBL/GenBank/DDBJ whole genome shotgun (WGS) entry which is preliminary data.</text>
</comment>
<feature type="signal peptide" evidence="2">
    <location>
        <begin position="1"/>
        <end position="28"/>
    </location>
</feature>
<feature type="transmembrane region" description="Helical" evidence="1">
    <location>
        <begin position="396"/>
        <end position="416"/>
    </location>
</feature>
<dbReference type="Proteomes" id="UP000218231">
    <property type="component" value="Unassembled WGS sequence"/>
</dbReference>
<organism evidence="3 4">
    <name type="scientific">Diploscapter pachys</name>
    <dbReference type="NCBI Taxonomy" id="2018661"/>
    <lineage>
        <taxon>Eukaryota</taxon>
        <taxon>Metazoa</taxon>
        <taxon>Ecdysozoa</taxon>
        <taxon>Nematoda</taxon>
        <taxon>Chromadorea</taxon>
        <taxon>Rhabditida</taxon>
        <taxon>Rhabditina</taxon>
        <taxon>Rhabditomorpha</taxon>
        <taxon>Rhabditoidea</taxon>
        <taxon>Rhabditidae</taxon>
        <taxon>Diploscapter</taxon>
    </lineage>
</organism>
<keyword evidence="1" id="KW-1133">Transmembrane helix</keyword>
<evidence type="ECO:0000256" key="2">
    <source>
        <dbReference type="SAM" id="SignalP"/>
    </source>
</evidence>
<sequence>MKSRSLSVCLDLDLFLILSLICIQLTTPIVITSDSEEDRPRAALSTFTVDVLLTIEHISGIDFFSQTIDVICTVEIWQSGLNSSVLEHRLQNDNKPINSPFNDILFESEDETQLGVQHLTLLHGKVVASRTSSFQSHQFIKLPCPQQLIHKVFFFACILISETAAKKYRNLQCEDRDVREQSVVKYQQQATKNARYRESSHTSEAKFAPTTVVGVEFRKRADASSLCSARIDILSRTICPLVYIIFTMSVPLLSDSAPLSSPSPLSSSLSPIPPFHWSHISTSPGSILLLLLNASTTCICIECDLDPFFSLSQLGEGAHEQFTANQPGCRTTHWRQPNLKQSRHPIQVSSLECMTCLTTPSTTQLDNFRITTRLNRPVCPMEPIKCDRDQTACVTITMHIGMHFTCLFVAALLFAFQPF</sequence>
<proteinExistence type="predicted"/>
<gene>
    <name evidence="3" type="ORF">WR25_15037</name>
</gene>
<keyword evidence="1" id="KW-0472">Membrane</keyword>
<dbReference type="EMBL" id="LIAE01006663">
    <property type="protein sequence ID" value="PAV86470.1"/>
    <property type="molecule type" value="Genomic_DNA"/>
</dbReference>
<dbReference type="AlphaFoldDB" id="A0A2A2LK02"/>
<evidence type="ECO:0000256" key="1">
    <source>
        <dbReference type="SAM" id="Phobius"/>
    </source>
</evidence>
<keyword evidence="1" id="KW-0812">Transmembrane</keyword>
<name>A0A2A2LK02_9BILA</name>